<keyword evidence="1" id="KW-0472">Membrane</keyword>
<feature type="transmembrane region" description="Helical" evidence="1">
    <location>
        <begin position="405"/>
        <end position="423"/>
    </location>
</feature>
<feature type="transmembrane region" description="Helical" evidence="1">
    <location>
        <begin position="106"/>
        <end position="129"/>
    </location>
</feature>
<dbReference type="RefSeq" id="WP_115563769.1">
    <property type="nucleotide sequence ID" value="NZ_QRGR01000001.1"/>
</dbReference>
<dbReference type="GO" id="GO:0005886">
    <property type="term" value="C:plasma membrane"/>
    <property type="evidence" value="ECO:0007669"/>
    <property type="project" value="TreeGrafter"/>
</dbReference>
<dbReference type="PANTHER" id="PTHR30569">
    <property type="entry name" value="CYTOSINE TRANSPORTER CODB"/>
    <property type="match status" value="1"/>
</dbReference>
<evidence type="ECO:0000256" key="1">
    <source>
        <dbReference type="SAM" id="Phobius"/>
    </source>
</evidence>
<dbReference type="AlphaFoldDB" id="A0A3D8LIH7"/>
<evidence type="ECO:0000313" key="2">
    <source>
        <dbReference type="EMBL" id="RDV17249.1"/>
    </source>
</evidence>
<protein>
    <recommendedName>
        <fullName evidence="4">Cytosine permease</fullName>
    </recommendedName>
</protein>
<proteinExistence type="predicted"/>
<evidence type="ECO:0000313" key="3">
    <source>
        <dbReference type="Proteomes" id="UP000256708"/>
    </source>
</evidence>
<reference evidence="3" key="1">
    <citation type="submission" date="2018-08" db="EMBL/GenBank/DDBJ databases">
        <authorList>
            <person name="Liu Z.-W."/>
            <person name="Du Z.-J."/>
        </authorList>
    </citation>
    <scope>NUCLEOTIDE SEQUENCE [LARGE SCALE GENOMIC DNA]</scope>
    <source>
        <strain evidence="3">H4X</strain>
    </source>
</reference>
<dbReference type="GO" id="GO:0015209">
    <property type="term" value="F:cytosine transmembrane transporter activity"/>
    <property type="evidence" value="ECO:0007669"/>
    <property type="project" value="InterPro"/>
</dbReference>
<comment type="caution">
    <text evidence="2">The sequence shown here is derived from an EMBL/GenBank/DDBJ whole genome shotgun (WGS) entry which is preliminary data.</text>
</comment>
<evidence type="ECO:0008006" key="4">
    <source>
        <dbReference type="Google" id="ProtNLM"/>
    </source>
</evidence>
<feature type="transmembrane region" description="Helical" evidence="1">
    <location>
        <begin position="182"/>
        <end position="201"/>
    </location>
</feature>
<dbReference type="EMBL" id="QRGR01000001">
    <property type="protein sequence ID" value="RDV17249.1"/>
    <property type="molecule type" value="Genomic_DNA"/>
</dbReference>
<organism evidence="2 3">
    <name type="scientific">Pontibacter diazotrophicus</name>
    <dbReference type="NCBI Taxonomy" id="1400979"/>
    <lineage>
        <taxon>Bacteria</taxon>
        <taxon>Pseudomonadati</taxon>
        <taxon>Bacteroidota</taxon>
        <taxon>Cytophagia</taxon>
        <taxon>Cytophagales</taxon>
        <taxon>Hymenobacteraceae</taxon>
        <taxon>Pontibacter</taxon>
    </lineage>
</organism>
<feature type="transmembrane region" description="Helical" evidence="1">
    <location>
        <begin position="364"/>
        <end position="385"/>
    </location>
</feature>
<dbReference type="Gene3D" id="1.10.4160.10">
    <property type="entry name" value="Hydantoin permease"/>
    <property type="match status" value="1"/>
</dbReference>
<feature type="transmembrane region" description="Helical" evidence="1">
    <location>
        <begin position="261"/>
        <end position="284"/>
    </location>
</feature>
<keyword evidence="1" id="KW-1133">Transmembrane helix</keyword>
<keyword evidence="1" id="KW-0812">Transmembrane</keyword>
<sequence length="468" mass="51116">MKKTLASQLDSINEYEREPVPKHQQKGLKSFIGMYAGEHTAGTEFVIGPLFVVHGVSAPDLFLGLLVGNLLAVLSWAFLCAPIAVKVRLTLYYQLEKICGRYLVSGYNIVNALMFCFLAGSMIAVAATAVGIPFNIAMPGLEDLYPTSVGWMVTVFFVGSVITLVAILGYEQISKFANICAPWMILVFVAAAFAVMPQLGITSLESFWNVAQTRIWDGVPVAGFSKFTFWHVTFFAWFANMAMHIGMGDLSILRYARKWQYGFASATGMFIGHVMAWIASGILVAAASGEVTPGPIAYNSAGIAGAICVMIAGWTTANPTIYRAGLAIQSIVPMVKRWKVTMVVGLVTTIAALFPALVMRLLDFVALYGLVLMPMGAIIFIDFYIIPKIGLRSNYAEVAKKSFNVAAGLTWLVTLLLCLSLNFYQGVEIFFLGLPGWFIAATLYIVISKLYQQKEIEQQEVKVSAKSL</sequence>
<name>A0A3D8LIH7_9BACT</name>
<dbReference type="OrthoDB" id="9770247at2"/>
<keyword evidence="3" id="KW-1185">Reference proteome</keyword>
<feature type="transmembrane region" description="Helical" evidence="1">
    <location>
        <begin position="149"/>
        <end position="170"/>
    </location>
</feature>
<gene>
    <name evidence="2" type="ORF">DXT99_01740</name>
</gene>
<feature type="transmembrane region" description="Helical" evidence="1">
    <location>
        <begin position="296"/>
        <end position="317"/>
    </location>
</feature>
<feature type="transmembrane region" description="Helical" evidence="1">
    <location>
        <begin position="429"/>
        <end position="447"/>
    </location>
</feature>
<dbReference type="InterPro" id="IPR030191">
    <property type="entry name" value="CodB"/>
</dbReference>
<dbReference type="Proteomes" id="UP000256708">
    <property type="component" value="Unassembled WGS sequence"/>
</dbReference>
<feature type="transmembrane region" description="Helical" evidence="1">
    <location>
        <begin position="338"/>
        <end position="358"/>
    </location>
</feature>
<feature type="transmembrane region" description="Helical" evidence="1">
    <location>
        <begin position="61"/>
        <end position="85"/>
    </location>
</feature>
<accession>A0A3D8LIH7</accession>
<dbReference type="PANTHER" id="PTHR30569:SF0">
    <property type="entry name" value="CYTOSINE PERMEASE"/>
    <property type="match status" value="1"/>
</dbReference>